<dbReference type="Gene3D" id="3.90.180.10">
    <property type="entry name" value="Medium-chain alcohol dehydrogenases, catalytic domain"/>
    <property type="match status" value="2"/>
</dbReference>
<proteinExistence type="predicted"/>
<organism evidence="1 2">
    <name type="scientific">Colletotrichum godetiae</name>
    <dbReference type="NCBI Taxonomy" id="1209918"/>
    <lineage>
        <taxon>Eukaryota</taxon>
        <taxon>Fungi</taxon>
        <taxon>Dikarya</taxon>
        <taxon>Ascomycota</taxon>
        <taxon>Pezizomycotina</taxon>
        <taxon>Sordariomycetes</taxon>
        <taxon>Hypocreomycetidae</taxon>
        <taxon>Glomerellales</taxon>
        <taxon>Glomerellaceae</taxon>
        <taxon>Colletotrichum</taxon>
        <taxon>Colletotrichum acutatum species complex</taxon>
    </lineage>
</organism>
<evidence type="ECO:0000313" key="2">
    <source>
        <dbReference type="Proteomes" id="UP001224890"/>
    </source>
</evidence>
<dbReference type="Gene3D" id="3.40.50.720">
    <property type="entry name" value="NAD(P)-binding Rossmann-like Domain"/>
    <property type="match status" value="2"/>
</dbReference>
<dbReference type="InterPro" id="IPR011032">
    <property type="entry name" value="GroES-like_sf"/>
</dbReference>
<dbReference type="AlphaFoldDB" id="A0AAJ0A8B1"/>
<comment type="caution">
    <text evidence="1">The sequence shown here is derived from an EMBL/GenBank/DDBJ whole genome shotgun (WGS) entry which is preliminary data.</text>
</comment>
<dbReference type="SUPFAM" id="SSF50129">
    <property type="entry name" value="GroES-like"/>
    <property type="match status" value="1"/>
</dbReference>
<dbReference type="Proteomes" id="UP001224890">
    <property type="component" value="Unassembled WGS sequence"/>
</dbReference>
<gene>
    <name evidence="1" type="ORF">BDP55DRAFT_698764</name>
</gene>
<evidence type="ECO:0000313" key="1">
    <source>
        <dbReference type="EMBL" id="KAK1657884.1"/>
    </source>
</evidence>
<keyword evidence="2" id="KW-1185">Reference proteome</keyword>
<sequence>MENLRAELQTHPIPKATPGSVIFRVLAASVRANTSRIYRNPQSGHALPLPFVPRHTAICRVSDASSDVTSLKADRLIFFNSYIHARDGDGLYISAMIEGSTPGSFMLSHIDIKPGDIVLIAPATGRSGSAAVHPALALGAQVVAIGHNYNILPQLATINSQISTTCRPPLLGPRCLDALKSGARVNLVGGALTEVNFSYPDIISRALTARGTIMSTAEQTKRLIKLVELSILPPGERADMGPVVTFGLEAWEEAWDAADQRREPGEMPLNPRARFIHAPRECTRENH</sequence>
<dbReference type="RefSeq" id="XP_060422648.1">
    <property type="nucleotide sequence ID" value="XM_060577815.1"/>
</dbReference>
<dbReference type="GeneID" id="85462341"/>
<protein>
    <submittedName>
        <fullName evidence="1">Uncharacterized protein</fullName>
    </submittedName>
</protein>
<dbReference type="SUPFAM" id="SSF51735">
    <property type="entry name" value="NAD(P)-binding Rossmann-fold domains"/>
    <property type="match status" value="1"/>
</dbReference>
<dbReference type="EMBL" id="JAHMHR010000083">
    <property type="protein sequence ID" value="KAK1657884.1"/>
    <property type="molecule type" value="Genomic_DNA"/>
</dbReference>
<dbReference type="InterPro" id="IPR036291">
    <property type="entry name" value="NAD(P)-bd_dom_sf"/>
</dbReference>
<reference evidence="1" key="1">
    <citation type="submission" date="2021-06" db="EMBL/GenBank/DDBJ databases">
        <title>Comparative genomics, transcriptomics and evolutionary studies reveal genomic signatures of adaptation to plant cell wall in hemibiotrophic fungi.</title>
        <authorList>
            <consortium name="DOE Joint Genome Institute"/>
            <person name="Baroncelli R."/>
            <person name="Diaz J.F."/>
            <person name="Benocci T."/>
            <person name="Peng M."/>
            <person name="Battaglia E."/>
            <person name="Haridas S."/>
            <person name="Andreopoulos W."/>
            <person name="Labutti K."/>
            <person name="Pangilinan J."/>
            <person name="Floch G.L."/>
            <person name="Makela M.R."/>
            <person name="Henrissat B."/>
            <person name="Grigoriev I.V."/>
            <person name="Crouch J.A."/>
            <person name="De Vries R.P."/>
            <person name="Sukno S.A."/>
            <person name="Thon M.R."/>
        </authorList>
    </citation>
    <scope>NUCLEOTIDE SEQUENCE</scope>
    <source>
        <strain evidence="1">CBS 193.32</strain>
    </source>
</reference>
<accession>A0AAJ0A8B1</accession>
<name>A0AAJ0A8B1_9PEZI</name>